<evidence type="ECO:0000256" key="1">
    <source>
        <dbReference type="ARBA" id="ARBA00004323"/>
    </source>
</evidence>
<evidence type="ECO:0000256" key="4">
    <source>
        <dbReference type="ARBA" id="ARBA00022679"/>
    </source>
</evidence>
<dbReference type="InterPro" id="IPR038578">
    <property type="entry name" value="GT29-like_sf"/>
</dbReference>
<dbReference type="GO" id="GO:0000139">
    <property type="term" value="C:Golgi membrane"/>
    <property type="evidence" value="ECO:0007669"/>
    <property type="project" value="UniProtKB-SubCell"/>
</dbReference>
<evidence type="ECO:0000256" key="5">
    <source>
        <dbReference type="ARBA" id="ARBA00022692"/>
    </source>
</evidence>
<keyword evidence="6" id="KW-0735">Signal-anchor</keyword>
<organism evidence="11 12">
    <name type="scientific">Oryzias javanicus</name>
    <name type="common">Javanese ricefish</name>
    <name type="synonym">Aplocheilus javanicus</name>
    <dbReference type="NCBI Taxonomy" id="123683"/>
    <lineage>
        <taxon>Eukaryota</taxon>
        <taxon>Metazoa</taxon>
        <taxon>Chordata</taxon>
        <taxon>Craniata</taxon>
        <taxon>Vertebrata</taxon>
        <taxon>Euteleostomi</taxon>
        <taxon>Actinopterygii</taxon>
        <taxon>Neopterygii</taxon>
        <taxon>Teleostei</taxon>
        <taxon>Neoteleostei</taxon>
        <taxon>Acanthomorphata</taxon>
        <taxon>Ovalentaria</taxon>
        <taxon>Atherinomorphae</taxon>
        <taxon>Beloniformes</taxon>
        <taxon>Adrianichthyidae</taxon>
        <taxon>Oryziinae</taxon>
        <taxon>Oryzias</taxon>
    </lineage>
</organism>
<evidence type="ECO:0000256" key="6">
    <source>
        <dbReference type="ARBA" id="ARBA00022968"/>
    </source>
</evidence>
<evidence type="ECO:0000256" key="2">
    <source>
        <dbReference type="ARBA" id="ARBA00006003"/>
    </source>
</evidence>
<evidence type="ECO:0008006" key="13">
    <source>
        <dbReference type="Google" id="ProtNLM"/>
    </source>
</evidence>
<protein>
    <recommendedName>
        <fullName evidence="13">ST8 alpha-N-acetyl-neuraminide alpha-2,8-sialyltransferase 6</fullName>
    </recommendedName>
</protein>
<dbReference type="Proteomes" id="UP000283210">
    <property type="component" value="Chromosome 8"/>
</dbReference>
<reference evidence="11 12" key="1">
    <citation type="submission" date="2018-11" db="EMBL/GenBank/DDBJ databases">
        <authorList>
            <person name="Lopez-Roques C."/>
            <person name="Donnadieu C."/>
            <person name="Bouchez O."/>
            <person name="Klopp C."/>
            <person name="Cabau C."/>
            <person name="Zahm M."/>
        </authorList>
    </citation>
    <scope>NUCLEOTIDE SEQUENCE [LARGE SCALE GENOMIC DNA]</scope>
    <source>
        <strain evidence="11">RS831</strain>
        <tissue evidence="11">Whole body</tissue>
    </source>
</reference>
<dbReference type="OrthoDB" id="10264956at2759"/>
<keyword evidence="4" id="KW-0808">Transferase</keyword>
<dbReference type="PANTHER" id="PTHR11987">
    <property type="entry name" value="ALPHA-2,8-SIALYLTRANSFERASE"/>
    <property type="match status" value="1"/>
</dbReference>
<comment type="similarity">
    <text evidence="2">Belongs to the glycosyltransferase 29 family.</text>
</comment>
<evidence type="ECO:0000256" key="8">
    <source>
        <dbReference type="ARBA" id="ARBA00023034"/>
    </source>
</evidence>
<reference evidence="11 12" key="2">
    <citation type="submission" date="2019-01" db="EMBL/GenBank/DDBJ databases">
        <title>A chromosome length genome reference of the Java medaka (oryzias javanicus).</title>
        <authorList>
            <person name="Herpin A."/>
            <person name="Takehana Y."/>
            <person name="Naruse K."/>
            <person name="Ansai S."/>
            <person name="Kawaguchi M."/>
        </authorList>
    </citation>
    <scope>NUCLEOTIDE SEQUENCE [LARGE SCALE GENOMIC DNA]</scope>
    <source>
        <strain evidence="11">RS831</strain>
        <tissue evidence="11">Whole body</tissue>
    </source>
</reference>
<evidence type="ECO:0000313" key="11">
    <source>
        <dbReference type="EMBL" id="RVE69837.1"/>
    </source>
</evidence>
<keyword evidence="12" id="KW-1185">Reference proteome</keyword>
<dbReference type="InterPro" id="IPR050943">
    <property type="entry name" value="Glycosyltr_29_Sialyltrsf"/>
</dbReference>
<comment type="subcellular location">
    <subcellularLocation>
        <location evidence="1">Golgi apparatus membrane</location>
        <topology evidence="1">Single-pass type II membrane protein</topology>
    </subcellularLocation>
</comment>
<dbReference type="Pfam" id="PF00777">
    <property type="entry name" value="Glyco_transf_29"/>
    <property type="match status" value="1"/>
</dbReference>
<dbReference type="GO" id="GO:0009311">
    <property type="term" value="P:oligosaccharide metabolic process"/>
    <property type="evidence" value="ECO:0007669"/>
    <property type="project" value="TreeGrafter"/>
</dbReference>
<evidence type="ECO:0000256" key="7">
    <source>
        <dbReference type="ARBA" id="ARBA00022989"/>
    </source>
</evidence>
<keyword evidence="5" id="KW-0812">Transmembrane</keyword>
<dbReference type="AlphaFoldDB" id="A0A3S2M860"/>
<evidence type="ECO:0000256" key="3">
    <source>
        <dbReference type="ARBA" id="ARBA00022676"/>
    </source>
</evidence>
<dbReference type="GO" id="GO:0006491">
    <property type="term" value="P:N-glycan processing"/>
    <property type="evidence" value="ECO:0007669"/>
    <property type="project" value="TreeGrafter"/>
</dbReference>
<dbReference type="Gene3D" id="3.90.1480.20">
    <property type="entry name" value="Glycosyl transferase family 29"/>
    <property type="match status" value="1"/>
</dbReference>
<dbReference type="GO" id="GO:0003828">
    <property type="term" value="F:alpha-N-acetylneuraminate alpha-2,8-sialyltransferase activity"/>
    <property type="evidence" value="ECO:0007669"/>
    <property type="project" value="TreeGrafter"/>
</dbReference>
<evidence type="ECO:0000313" key="12">
    <source>
        <dbReference type="Proteomes" id="UP000283210"/>
    </source>
</evidence>
<sequence>MTVSSREALQFPFQEQSRRAENPFPNKTWGTCAVVGNGGILANSSCGRTIDSAQYVIRCNLPPLLNGFEKHVGNKTDIVTANPSILIEKYFSLMRRRRPFAEALRSYGKALVLLPAFSFSHNTALSLRAFYTIDDFRSSARAVYFNPQYLRNLAIFWRAKGLKSTRLSTGIMMASIALEICSEVHLYGFWPFDIHPYSSQALTNHYYDDRRAKNKFHAMPTEFNLLLQLHRQGVLRLHLGECQPDEK</sequence>
<keyword evidence="9" id="KW-0472">Membrane</keyword>
<name>A0A3S2M860_ORYJA</name>
<evidence type="ECO:0000256" key="9">
    <source>
        <dbReference type="ARBA" id="ARBA00023136"/>
    </source>
</evidence>
<keyword evidence="3" id="KW-0328">Glycosyltransferase</keyword>
<proteinExistence type="inferred from homology"/>
<keyword evidence="10" id="KW-0325">Glycoprotein</keyword>
<accession>A0A3S2M860</accession>
<dbReference type="PANTHER" id="PTHR11987:SF50">
    <property type="entry name" value="ALPHA-2,8-SIALYLTRANSFERASE 8F"/>
    <property type="match status" value="1"/>
</dbReference>
<evidence type="ECO:0000256" key="10">
    <source>
        <dbReference type="ARBA" id="ARBA00023180"/>
    </source>
</evidence>
<keyword evidence="8" id="KW-0333">Golgi apparatus</keyword>
<dbReference type="InterPro" id="IPR001675">
    <property type="entry name" value="Glyco_trans_29"/>
</dbReference>
<dbReference type="EMBL" id="CM012444">
    <property type="protein sequence ID" value="RVE69837.1"/>
    <property type="molecule type" value="Genomic_DNA"/>
</dbReference>
<keyword evidence="7" id="KW-1133">Transmembrane helix</keyword>
<gene>
    <name evidence="11" type="ORF">OJAV_G00081670</name>
</gene>